<dbReference type="UniPathway" id="UPA00148"/>
<keyword evidence="4 9" id="KW-1003">Cell membrane</keyword>
<evidence type="ECO:0000313" key="11">
    <source>
        <dbReference type="Proteomes" id="UP000292958"/>
    </source>
</evidence>
<evidence type="ECO:0000256" key="1">
    <source>
        <dbReference type="ARBA" id="ARBA00004651"/>
    </source>
</evidence>
<evidence type="ECO:0000256" key="8">
    <source>
        <dbReference type="ARBA" id="ARBA00023136"/>
    </source>
</evidence>
<protein>
    <recommendedName>
        <fullName evidence="9">Cobalamin biosynthesis protein CobD</fullName>
    </recommendedName>
</protein>
<evidence type="ECO:0000256" key="5">
    <source>
        <dbReference type="ARBA" id="ARBA00022573"/>
    </source>
</evidence>
<feature type="transmembrane region" description="Helical" evidence="9">
    <location>
        <begin position="295"/>
        <end position="315"/>
    </location>
</feature>
<dbReference type="GO" id="GO:0009236">
    <property type="term" value="P:cobalamin biosynthetic process"/>
    <property type="evidence" value="ECO:0007669"/>
    <property type="project" value="UniProtKB-UniRule"/>
</dbReference>
<reference evidence="10 11" key="1">
    <citation type="submission" date="2019-02" db="EMBL/GenBank/DDBJ databases">
        <title>Genomic Encyclopedia of Archaeal and Bacterial Type Strains, Phase II (KMG-II): from individual species to whole genera.</title>
        <authorList>
            <person name="Goeker M."/>
        </authorList>
    </citation>
    <scope>NUCLEOTIDE SEQUENCE [LARGE SCALE GENOMIC DNA]</scope>
    <source>
        <strain evidence="10 11">DSM 18101</strain>
    </source>
</reference>
<keyword evidence="5 9" id="KW-0169">Cobalamin biosynthesis</keyword>
<keyword evidence="7 9" id="KW-1133">Transmembrane helix</keyword>
<evidence type="ECO:0000256" key="7">
    <source>
        <dbReference type="ARBA" id="ARBA00022989"/>
    </source>
</evidence>
<evidence type="ECO:0000256" key="9">
    <source>
        <dbReference type="HAMAP-Rule" id="MF_00024"/>
    </source>
</evidence>
<evidence type="ECO:0000256" key="2">
    <source>
        <dbReference type="ARBA" id="ARBA00004953"/>
    </source>
</evidence>
<dbReference type="NCBIfam" id="TIGR00380">
    <property type="entry name" value="cobal_cbiB"/>
    <property type="match status" value="1"/>
</dbReference>
<proteinExistence type="inferred from homology"/>
<dbReference type="AlphaFoldDB" id="A0A4Q7YQX2"/>
<comment type="subcellular location">
    <subcellularLocation>
        <location evidence="1 9">Cell membrane</location>
        <topology evidence="1 9">Multi-pass membrane protein</topology>
    </subcellularLocation>
</comment>
<dbReference type="OrthoDB" id="9811967at2"/>
<keyword evidence="11" id="KW-1185">Reference proteome</keyword>
<gene>
    <name evidence="9" type="primary">cobD</name>
    <name evidence="10" type="ORF">BDD14_1595</name>
</gene>
<dbReference type="GO" id="GO:0005886">
    <property type="term" value="C:plasma membrane"/>
    <property type="evidence" value="ECO:0007669"/>
    <property type="project" value="UniProtKB-SubCell"/>
</dbReference>
<dbReference type="GO" id="GO:0015420">
    <property type="term" value="F:ABC-type vitamin B12 transporter activity"/>
    <property type="evidence" value="ECO:0007669"/>
    <property type="project" value="UniProtKB-UniRule"/>
</dbReference>
<dbReference type="GO" id="GO:0048472">
    <property type="term" value="F:threonine-phosphate decarboxylase activity"/>
    <property type="evidence" value="ECO:0007669"/>
    <property type="project" value="InterPro"/>
</dbReference>
<sequence length="327" mass="35121">MNRCSLIPAAWLLDQLAGDPEWLPHPVRLIGFATARGEAALRRPNQSELSEFISGGTLSLAVVATSYYATRQLIRLANRLSPALGNTVEVLLAWTCLAARNLEQEAISVVNALDSGDLPLARHRLARIVGRDTLHLDTHEICRALIETLAESASDGILAPLFYMALGGVPLAMAYKTINTLDSMIGHADERYFYFGKAAARLDDAANYLPARLTAAAIVAVSNFHERSDPLAAWQTWRRDGDEHKSPNAGQPESAMAGALHVRLGGDNTYGGELIRAAHIGHEFSRPSLPKAKGAIRLVSVVTLLGVACGVLLSACVQSREASGTSR</sequence>
<dbReference type="RefSeq" id="WP_130418271.1">
    <property type="nucleotide sequence ID" value="NZ_SHKW01000001.1"/>
</dbReference>
<comment type="caution">
    <text evidence="9">Lacks conserved residue(s) required for the propagation of feature annotation.</text>
</comment>
<keyword evidence="8 9" id="KW-0472">Membrane</keyword>
<keyword evidence="6 9" id="KW-0812">Transmembrane</keyword>
<evidence type="ECO:0000313" key="10">
    <source>
        <dbReference type="EMBL" id="RZU40162.1"/>
    </source>
</evidence>
<comment type="function">
    <text evidence="9">Converts cobyric acid to cobinamide by the addition of aminopropanol on the F carboxylic group.</text>
</comment>
<dbReference type="Pfam" id="PF03186">
    <property type="entry name" value="CobD_Cbib"/>
    <property type="match status" value="1"/>
</dbReference>
<organism evidence="10 11">
    <name type="scientific">Edaphobacter modestus</name>
    <dbReference type="NCBI Taxonomy" id="388466"/>
    <lineage>
        <taxon>Bacteria</taxon>
        <taxon>Pseudomonadati</taxon>
        <taxon>Acidobacteriota</taxon>
        <taxon>Terriglobia</taxon>
        <taxon>Terriglobales</taxon>
        <taxon>Acidobacteriaceae</taxon>
        <taxon>Edaphobacter</taxon>
    </lineage>
</organism>
<dbReference type="PANTHER" id="PTHR34308:SF1">
    <property type="entry name" value="COBALAMIN BIOSYNTHESIS PROTEIN CBIB"/>
    <property type="match status" value="1"/>
</dbReference>
<comment type="pathway">
    <text evidence="2 9">Cofactor biosynthesis; adenosylcobalamin biosynthesis.</text>
</comment>
<name>A0A4Q7YQX2_9BACT</name>
<comment type="similarity">
    <text evidence="3 9">Belongs to the CobD/CbiB family.</text>
</comment>
<dbReference type="HAMAP" id="MF_00024">
    <property type="entry name" value="CobD_CbiB"/>
    <property type="match status" value="1"/>
</dbReference>
<dbReference type="EMBL" id="SHKW01000001">
    <property type="protein sequence ID" value="RZU40162.1"/>
    <property type="molecule type" value="Genomic_DNA"/>
</dbReference>
<evidence type="ECO:0000256" key="3">
    <source>
        <dbReference type="ARBA" id="ARBA00006263"/>
    </source>
</evidence>
<accession>A0A4Q7YQX2</accession>
<dbReference type="PANTHER" id="PTHR34308">
    <property type="entry name" value="COBALAMIN BIOSYNTHESIS PROTEIN CBIB"/>
    <property type="match status" value="1"/>
</dbReference>
<comment type="caution">
    <text evidence="10">The sequence shown here is derived from an EMBL/GenBank/DDBJ whole genome shotgun (WGS) entry which is preliminary data.</text>
</comment>
<evidence type="ECO:0000256" key="6">
    <source>
        <dbReference type="ARBA" id="ARBA00022692"/>
    </source>
</evidence>
<evidence type="ECO:0000256" key="4">
    <source>
        <dbReference type="ARBA" id="ARBA00022475"/>
    </source>
</evidence>
<dbReference type="InterPro" id="IPR004485">
    <property type="entry name" value="Cobalamin_biosynth_CobD/CbiB"/>
</dbReference>
<dbReference type="Proteomes" id="UP000292958">
    <property type="component" value="Unassembled WGS sequence"/>
</dbReference>